<feature type="transmembrane region" description="Helical" evidence="1">
    <location>
        <begin position="6"/>
        <end position="31"/>
    </location>
</feature>
<keyword evidence="1" id="KW-0812">Transmembrane</keyword>
<gene>
    <name evidence="2" type="ORF">J3U87_02510</name>
</gene>
<keyword evidence="3" id="KW-1185">Reference proteome</keyword>
<evidence type="ECO:0000256" key="1">
    <source>
        <dbReference type="SAM" id="Phobius"/>
    </source>
</evidence>
<dbReference type="KEGG" id="scor:J3U87_02510"/>
<feature type="transmembrane region" description="Helical" evidence="1">
    <location>
        <begin position="52"/>
        <end position="72"/>
    </location>
</feature>
<dbReference type="Pfam" id="PF08570">
    <property type="entry name" value="DUF1761"/>
    <property type="match status" value="1"/>
</dbReference>
<keyword evidence="1" id="KW-0472">Membrane</keyword>
<reference evidence="2" key="1">
    <citation type="submission" date="2021-03" db="EMBL/GenBank/DDBJ databases">
        <title>Acanthopleuribacteraceae sp. M133.</title>
        <authorList>
            <person name="Wang G."/>
        </authorList>
    </citation>
    <scope>NUCLEOTIDE SEQUENCE</scope>
    <source>
        <strain evidence="2">M133</strain>
    </source>
</reference>
<keyword evidence="1" id="KW-1133">Transmembrane helix</keyword>
<feature type="transmembrane region" description="Helical" evidence="1">
    <location>
        <begin position="113"/>
        <end position="134"/>
    </location>
</feature>
<accession>A0A8A4TMW9</accession>
<dbReference type="InterPro" id="IPR013879">
    <property type="entry name" value="DUF1761"/>
</dbReference>
<name>A0A8A4TMW9_SULCO</name>
<sequence length="141" mass="15437">METLAINHAAVWVLVVVHQLVPPLWYSNLLFAKPWMKLQGLKAEDFSSTNPVIYLVPLGMAVLTCYATAWLFRELSIDSAAKGAMMGALFALAFVFADVVSKDMFSLRPLQLTLINQGLNLVLLVITGAVLGAWTRTMPAS</sequence>
<proteinExistence type="predicted"/>
<dbReference type="Proteomes" id="UP000663929">
    <property type="component" value="Chromosome"/>
</dbReference>
<dbReference type="AlphaFoldDB" id="A0A8A4TMW9"/>
<organism evidence="2 3">
    <name type="scientific">Sulfidibacter corallicola</name>
    <dbReference type="NCBI Taxonomy" id="2818388"/>
    <lineage>
        <taxon>Bacteria</taxon>
        <taxon>Pseudomonadati</taxon>
        <taxon>Acidobacteriota</taxon>
        <taxon>Holophagae</taxon>
        <taxon>Acanthopleuribacterales</taxon>
        <taxon>Acanthopleuribacteraceae</taxon>
        <taxon>Sulfidibacter</taxon>
    </lineage>
</organism>
<evidence type="ECO:0000313" key="3">
    <source>
        <dbReference type="Proteomes" id="UP000663929"/>
    </source>
</evidence>
<protein>
    <submittedName>
        <fullName evidence="2">DUF1761 domain-containing protein</fullName>
    </submittedName>
</protein>
<feature type="transmembrane region" description="Helical" evidence="1">
    <location>
        <begin position="84"/>
        <end position="101"/>
    </location>
</feature>
<evidence type="ECO:0000313" key="2">
    <source>
        <dbReference type="EMBL" id="QTD51316.1"/>
    </source>
</evidence>
<dbReference type="RefSeq" id="WP_237381448.1">
    <property type="nucleotide sequence ID" value="NZ_CP071793.1"/>
</dbReference>
<dbReference type="EMBL" id="CP071793">
    <property type="protein sequence ID" value="QTD51316.1"/>
    <property type="molecule type" value="Genomic_DNA"/>
</dbReference>